<keyword evidence="3" id="KW-1185">Reference proteome</keyword>
<evidence type="ECO:0000313" key="3">
    <source>
        <dbReference type="Proteomes" id="UP000001542"/>
    </source>
</evidence>
<dbReference type="PANTHER" id="PTHR21534">
    <property type="entry name" value="KATANIN-INTERACTING PROTEIN"/>
    <property type="match status" value="1"/>
</dbReference>
<dbReference type="VEuPathDB" id="TrichDB:TVAGG3_0254420"/>
<dbReference type="InterPro" id="IPR027859">
    <property type="entry name" value="KATNIP_dom"/>
</dbReference>
<proteinExistence type="predicted"/>
<dbReference type="RefSeq" id="XP_001330568.1">
    <property type="nucleotide sequence ID" value="XM_001330532.1"/>
</dbReference>
<dbReference type="InterPro" id="IPR026704">
    <property type="entry name" value="KATNIP"/>
</dbReference>
<accession>A2EYU6</accession>
<dbReference type="KEGG" id="tva:4759997"/>
<organism evidence="2 3">
    <name type="scientific">Trichomonas vaginalis (strain ATCC PRA-98 / G3)</name>
    <dbReference type="NCBI Taxonomy" id="412133"/>
    <lineage>
        <taxon>Eukaryota</taxon>
        <taxon>Metamonada</taxon>
        <taxon>Parabasalia</taxon>
        <taxon>Trichomonadida</taxon>
        <taxon>Trichomonadidae</taxon>
        <taxon>Trichomonas</taxon>
    </lineage>
</organism>
<name>A2EYU6_TRIV3</name>
<gene>
    <name evidence="2" type="ORF">TVAG_213640</name>
</gene>
<dbReference type="VEuPathDB" id="TrichDB:TVAG_213640"/>
<reference evidence="2" key="1">
    <citation type="submission" date="2006-10" db="EMBL/GenBank/DDBJ databases">
        <authorList>
            <person name="Amadeo P."/>
            <person name="Zhao Q."/>
            <person name="Wortman J."/>
            <person name="Fraser-Liggett C."/>
            <person name="Carlton J."/>
        </authorList>
    </citation>
    <scope>NUCLEOTIDE SEQUENCE</scope>
    <source>
        <strain evidence="2">G3</strain>
    </source>
</reference>
<evidence type="ECO:0000313" key="2">
    <source>
        <dbReference type="EMBL" id="EAY02165.1"/>
    </source>
</evidence>
<dbReference type="InParanoid" id="A2EYU6"/>
<dbReference type="PANTHER" id="PTHR21534:SF0">
    <property type="entry name" value="KATANIN-INTERACTING PROTEIN"/>
    <property type="match status" value="1"/>
</dbReference>
<dbReference type="AlphaFoldDB" id="A2EYU6"/>
<feature type="domain" description="KATNIP" evidence="1">
    <location>
        <begin position="67"/>
        <end position="277"/>
    </location>
</feature>
<dbReference type="Pfam" id="PF14652">
    <property type="entry name" value="DUF4457"/>
    <property type="match status" value="1"/>
</dbReference>
<reference evidence="2" key="2">
    <citation type="journal article" date="2007" name="Science">
        <title>Draft genome sequence of the sexually transmitted pathogen Trichomonas vaginalis.</title>
        <authorList>
            <person name="Carlton J.M."/>
            <person name="Hirt R.P."/>
            <person name="Silva J.C."/>
            <person name="Delcher A.L."/>
            <person name="Schatz M."/>
            <person name="Zhao Q."/>
            <person name="Wortman J.R."/>
            <person name="Bidwell S.L."/>
            <person name="Alsmark U.C.M."/>
            <person name="Besteiro S."/>
            <person name="Sicheritz-Ponten T."/>
            <person name="Noel C.J."/>
            <person name="Dacks J.B."/>
            <person name="Foster P.G."/>
            <person name="Simillion C."/>
            <person name="Van de Peer Y."/>
            <person name="Miranda-Saavedra D."/>
            <person name="Barton G.J."/>
            <person name="Westrop G.D."/>
            <person name="Mueller S."/>
            <person name="Dessi D."/>
            <person name="Fiori P.L."/>
            <person name="Ren Q."/>
            <person name="Paulsen I."/>
            <person name="Zhang H."/>
            <person name="Bastida-Corcuera F.D."/>
            <person name="Simoes-Barbosa A."/>
            <person name="Brown M.T."/>
            <person name="Hayes R.D."/>
            <person name="Mukherjee M."/>
            <person name="Okumura C.Y."/>
            <person name="Schneider R."/>
            <person name="Smith A.J."/>
            <person name="Vanacova S."/>
            <person name="Villalvazo M."/>
            <person name="Haas B.J."/>
            <person name="Pertea M."/>
            <person name="Feldblyum T.V."/>
            <person name="Utterback T.R."/>
            <person name="Shu C.L."/>
            <person name="Osoegawa K."/>
            <person name="de Jong P.J."/>
            <person name="Hrdy I."/>
            <person name="Horvathova L."/>
            <person name="Zubacova Z."/>
            <person name="Dolezal P."/>
            <person name="Malik S.B."/>
            <person name="Logsdon J.M. Jr."/>
            <person name="Henze K."/>
            <person name="Gupta A."/>
            <person name="Wang C.C."/>
            <person name="Dunne R.L."/>
            <person name="Upcroft J.A."/>
            <person name="Upcroft P."/>
            <person name="White O."/>
            <person name="Salzberg S.L."/>
            <person name="Tang P."/>
            <person name="Chiu C.-H."/>
            <person name="Lee Y.-S."/>
            <person name="Embley T.M."/>
            <person name="Coombs G.H."/>
            <person name="Mottram J.C."/>
            <person name="Tachezy J."/>
            <person name="Fraser-Liggett C.M."/>
            <person name="Johnson P.J."/>
        </authorList>
    </citation>
    <scope>NUCLEOTIDE SEQUENCE [LARGE SCALE GENOMIC DNA]</scope>
    <source>
        <strain evidence="2">G3</strain>
    </source>
</reference>
<dbReference type="Proteomes" id="UP000001542">
    <property type="component" value="Unassembled WGS sequence"/>
</dbReference>
<dbReference type="EMBL" id="DS113544">
    <property type="protein sequence ID" value="EAY02165.1"/>
    <property type="molecule type" value="Genomic_DNA"/>
</dbReference>
<sequence>MKVFSKSLVKIKKGSILPISSALISKPRKRVRSSIENMNQVKSVMIEPVFNNNQQENDDCIIYNFEFLSTWGSSNEVSCSSIWFLDAGRRRTKPIAIKSEEISDQRLLSLLYDASLIKSDSQKTFCYQFSKNGTCHTLISFYFRPEDEPAYCRIWNTPDGNDTSLKDFKIFIGNNEIVRKEVPINFGIEVSLDNAIRLSRQMKQKISQDYLLALKPTLKDDFGTFPMMQFNRISLTFHSNHGSKSLFGINGLEIFDESHNRIKYEDISFWKVKNTISHTNLRNIFQPNEKTGSYSDPFVMEVGNLDEYPKLVLNLNYPRVIGLIRIYNAKISGYNHIGIEKCTIKLGNSLKIHKKFAKSDTVDVWLTDSMEYREKIESSF</sequence>
<protein>
    <recommendedName>
        <fullName evidence="1">KATNIP domain-containing protein</fullName>
    </recommendedName>
</protein>
<dbReference type="OrthoDB" id="304622at2759"/>
<evidence type="ECO:0000259" key="1">
    <source>
        <dbReference type="Pfam" id="PF14652"/>
    </source>
</evidence>